<feature type="region of interest" description="Disordered" evidence="6">
    <location>
        <begin position="201"/>
        <end position="238"/>
    </location>
</feature>
<comment type="similarity">
    <text evidence="5">Belongs to the TDD superfamily. DTWD2 family.</text>
</comment>
<dbReference type="PANTHER" id="PTHR21392:SF0">
    <property type="entry name" value="TRNA-URIDINE AMINOCARBOXYPROPYLTRANSFERASE 2"/>
    <property type="match status" value="1"/>
</dbReference>
<sequence>MRVMCYRCFWPQAHCWCGSLHAMPTRTRFVFLMHPKEFKEEKAGTGRLTHLCLPNSELHMGVGFDRHDEVQALISDPANHCVLLYPGREARNLSQGELAPADLGGRRLVVFLLDATWPLARKMLRLSPGLQRLPRIMFTPTAPSRYIIKQQPQEGCLSTLEAVHELLLVLEKSGLDRYERPNQLLDVFDRMQKFQIACASDPDRPGYRRNRYSDPQTRDKARGESGRRRDNFLKLPGV</sequence>
<dbReference type="Proteomes" id="UP000290218">
    <property type="component" value="Unassembled WGS sequence"/>
</dbReference>
<dbReference type="InterPro" id="IPR005636">
    <property type="entry name" value="DTW"/>
</dbReference>
<dbReference type="EC" id="2.5.1.25" evidence="1"/>
<dbReference type="AlphaFoldDB" id="A0A4Q1CB54"/>
<dbReference type="OrthoDB" id="268835at2"/>
<gene>
    <name evidence="8" type="ORF">ESB00_09730</name>
</gene>
<evidence type="ECO:0000256" key="5">
    <source>
        <dbReference type="ARBA" id="ARBA00034489"/>
    </source>
</evidence>
<dbReference type="GO" id="GO:0016432">
    <property type="term" value="F:tRNA-uridine aminocarboxypropyltransferase activity"/>
    <property type="evidence" value="ECO:0007669"/>
    <property type="project" value="UniProtKB-EC"/>
</dbReference>
<evidence type="ECO:0000256" key="1">
    <source>
        <dbReference type="ARBA" id="ARBA00012386"/>
    </source>
</evidence>
<evidence type="ECO:0000313" key="8">
    <source>
        <dbReference type="EMBL" id="RXK56131.1"/>
    </source>
</evidence>
<proteinExistence type="inferred from homology"/>
<evidence type="ECO:0000256" key="6">
    <source>
        <dbReference type="SAM" id="MobiDB-lite"/>
    </source>
</evidence>
<evidence type="ECO:0000256" key="2">
    <source>
        <dbReference type="ARBA" id="ARBA00022679"/>
    </source>
</evidence>
<feature type="compositionally biased region" description="Basic and acidic residues" evidence="6">
    <location>
        <begin position="216"/>
        <end position="232"/>
    </location>
</feature>
<organism evidence="8 9">
    <name type="scientific">Oleiharenicola lentus</name>
    <dbReference type="NCBI Taxonomy" id="2508720"/>
    <lineage>
        <taxon>Bacteria</taxon>
        <taxon>Pseudomonadati</taxon>
        <taxon>Verrucomicrobiota</taxon>
        <taxon>Opitutia</taxon>
        <taxon>Opitutales</taxon>
        <taxon>Opitutaceae</taxon>
        <taxon>Oleiharenicola</taxon>
    </lineage>
</organism>
<feature type="domain" description="DTW" evidence="7">
    <location>
        <begin position="1"/>
        <end position="200"/>
    </location>
</feature>
<dbReference type="EMBL" id="SDHX01000001">
    <property type="protein sequence ID" value="RXK56131.1"/>
    <property type="molecule type" value="Genomic_DNA"/>
</dbReference>
<keyword evidence="9" id="KW-1185">Reference proteome</keyword>
<dbReference type="PANTHER" id="PTHR21392">
    <property type="entry name" value="TRNA-URIDINE AMINOCARBOXYPROPYLTRANSFERASE 2"/>
    <property type="match status" value="1"/>
</dbReference>
<keyword evidence="4" id="KW-0819">tRNA processing</keyword>
<keyword evidence="2" id="KW-0808">Transferase</keyword>
<comment type="caution">
    <text evidence="8">The sequence shown here is derived from an EMBL/GenBank/DDBJ whole genome shotgun (WGS) entry which is preliminary data.</text>
</comment>
<evidence type="ECO:0000256" key="3">
    <source>
        <dbReference type="ARBA" id="ARBA00022691"/>
    </source>
</evidence>
<reference evidence="8 9" key="1">
    <citation type="submission" date="2019-01" db="EMBL/GenBank/DDBJ databases">
        <title>Lacunisphaera sp. strain TWA-58.</title>
        <authorList>
            <person name="Chen W.-M."/>
        </authorList>
    </citation>
    <scope>NUCLEOTIDE SEQUENCE [LARGE SCALE GENOMIC DNA]</scope>
    <source>
        <strain evidence="8 9">TWA-58</strain>
    </source>
</reference>
<evidence type="ECO:0000256" key="4">
    <source>
        <dbReference type="ARBA" id="ARBA00022694"/>
    </source>
</evidence>
<name>A0A4Q1CB54_9BACT</name>
<accession>A0A4Q1CB54</accession>
<dbReference type="Pfam" id="PF03942">
    <property type="entry name" value="DTW"/>
    <property type="match status" value="1"/>
</dbReference>
<protein>
    <recommendedName>
        <fullName evidence="1">tRNA-uridine aminocarboxypropyltransferase</fullName>
        <ecNumber evidence="1">2.5.1.25</ecNumber>
    </recommendedName>
</protein>
<keyword evidence="3" id="KW-0949">S-adenosyl-L-methionine</keyword>
<dbReference type="SMART" id="SM01144">
    <property type="entry name" value="DTW"/>
    <property type="match status" value="1"/>
</dbReference>
<dbReference type="GO" id="GO:0008033">
    <property type="term" value="P:tRNA processing"/>
    <property type="evidence" value="ECO:0007669"/>
    <property type="project" value="UniProtKB-KW"/>
</dbReference>
<dbReference type="InterPro" id="IPR039262">
    <property type="entry name" value="DTWD2/TAPT"/>
</dbReference>
<evidence type="ECO:0000313" key="9">
    <source>
        <dbReference type="Proteomes" id="UP000290218"/>
    </source>
</evidence>
<evidence type="ECO:0000259" key="7">
    <source>
        <dbReference type="SMART" id="SM01144"/>
    </source>
</evidence>